<dbReference type="Proteomes" id="UP000193689">
    <property type="component" value="Unassembled WGS sequence"/>
</dbReference>
<sequence length="287" mass="32431">MQVHMKGLKHMVGNRGGLEKLNNPFLKLMISWLDIEGATSLNISPHFPTLQNSIHEIETVTSTQFLETILTSWDHKCRTLGDIHAALRTTAGVATYINQQTSMATADAGSNFWRDDINMARLLGPAYQEILRLEGKPLPHDITHKDYSTIAAREAFRRAVLLFLAAVKIRWGARAYELPRHLDAFRQIARLPGVQWGAVPEMNLWAHVVAALLEEKDKKEDMMDSLSGEMEVERMWHIETIVGIMGTLGLERGREAVDAARGIVWVEDILGERAGVLEREIDMFLER</sequence>
<evidence type="ECO:0000313" key="1">
    <source>
        <dbReference type="EMBL" id="ORY58165.1"/>
    </source>
</evidence>
<dbReference type="InParanoid" id="A0A1Y2DHE2"/>
<dbReference type="PANTHER" id="PTHR37540:SF5">
    <property type="entry name" value="TRANSCRIPTION FACTOR DOMAIN-CONTAINING PROTEIN"/>
    <property type="match status" value="1"/>
</dbReference>
<dbReference type="STRING" id="1141098.A0A1Y2DHE2"/>
<dbReference type="OrthoDB" id="3469225at2759"/>
<organism evidence="1 2">
    <name type="scientific">Pseudomassariella vexata</name>
    <dbReference type="NCBI Taxonomy" id="1141098"/>
    <lineage>
        <taxon>Eukaryota</taxon>
        <taxon>Fungi</taxon>
        <taxon>Dikarya</taxon>
        <taxon>Ascomycota</taxon>
        <taxon>Pezizomycotina</taxon>
        <taxon>Sordariomycetes</taxon>
        <taxon>Xylariomycetidae</taxon>
        <taxon>Amphisphaeriales</taxon>
        <taxon>Pseudomassariaceae</taxon>
        <taxon>Pseudomassariella</taxon>
    </lineage>
</organism>
<dbReference type="RefSeq" id="XP_040711200.1">
    <property type="nucleotide sequence ID" value="XM_040861216.1"/>
</dbReference>
<evidence type="ECO:0000313" key="2">
    <source>
        <dbReference type="Proteomes" id="UP000193689"/>
    </source>
</evidence>
<comment type="caution">
    <text evidence="1">The sequence shown here is derived from an EMBL/GenBank/DDBJ whole genome shotgun (WGS) entry which is preliminary data.</text>
</comment>
<name>A0A1Y2DHE2_9PEZI</name>
<dbReference type="PANTHER" id="PTHR37540">
    <property type="entry name" value="TRANSCRIPTION FACTOR (ACR-2), PUTATIVE-RELATED-RELATED"/>
    <property type="match status" value="1"/>
</dbReference>
<reference evidence="1 2" key="1">
    <citation type="submission" date="2016-07" db="EMBL/GenBank/DDBJ databases">
        <title>Pervasive Adenine N6-methylation of Active Genes in Fungi.</title>
        <authorList>
            <consortium name="DOE Joint Genome Institute"/>
            <person name="Mondo S.J."/>
            <person name="Dannebaum R.O."/>
            <person name="Kuo R.C."/>
            <person name="Labutti K."/>
            <person name="Haridas S."/>
            <person name="Kuo A."/>
            <person name="Salamov A."/>
            <person name="Ahrendt S.R."/>
            <person name="Lipzen A."/>
            <person name="Sullivan W."/>
            <person name="Andreopoulos W.B."/>
            <person name="Clum A."/>
            <person name="Lindquist E."/>
            <person name="Daum C."/>
            <person name="Ramamoorthy G.K."/>
            <person name="Gryganskyi A."/>
            <person name="Culley D."/>
            <person name="Magnuson J.K."/>
            <person name="James T.Y."/>
            <person name="O'Malley M.A."/>
            <person name="Stajich J.E."/>
            <person name="Spatafora J.W."/>
            <person name="Visel A."/>
            <person name="Grigoriev I.V."/>
        </authorList>
    </citation>
    <scope>NUCLEOTIDE SEQUENCE [LARGE SCALE GENOMIC DNA]</scope>
    <source>
        <strain evidence="1 2">CBS 129021</strain>
    </source>
</reference>
<gene>
    <name evidence="1" type="ORF">BCR38DRAFT_448264</name>
</gene>
<accession>A0A1Y2DHE2</accession>
<dbReference type="AlphaFoldDB" id="A0A1Y2DHE2"/>
<keyword evidence="2" id="KW-1185">Reference proteome</keyword>
<proteinExistence type="predicted"/>
<protein>
    <submittedName>
        <fullName evidence="1">Uncharacterized protein</fullName>
    </submittedName>
</protein>
<dbReference type="GeneID" id="63777428"/>
<dbReference type="EMBL" id="MCFJ01000017">
    <property type="protein sequence ID" value="ORY58165.1"/>
    <property type="molecule type" value="Genomic_DNA"/>
</dbReference>